<feature type="domain" description="RNA-binding S4" evidence="6">
    <location>
        <begin position="98"/>
        <end position="162"/>
    </location>
</feature>
<dbReference type="PROSITE" id="PS50889">
    <property type="entry name" value="S4"/>
    <property type="match status" value="1"/>
</dbReference>
<evidence type="ECO:0000256" key="2">
    <source>
        <dbReference type="ARBA" id="ARBA00022730"/>
    </source>
</evidence>
<dbReference type="Pfam" id="PF00163">
    <property type="entry name" value="Ribosomal_S4"/>
    <property type="match status" value="1"/>
</dbReference>
<dbReference type="Gene3D" id="3.10.290.10">
    <property type="entry name" value="RNA-binding S4 domain"/>
    <property type="match status" value="1"/>
</dbReference>
<evidence type="ECO:0000259" key="6">
    <source>
        <dbReference type="SMART" id="SM00363"/>
    </source>
</evidence>
<sequence length="208" mass="23609">MARNLDAKCRQCRREGEKLFLKGEKCFTEKCAIERRAYAPGQHGQKQSRQSDYGGQLRAKQKVRRIYGVLEGQFRLTYKAAERARGITGDNLLKALESRLDNVAYRMGFGASRVEARQVVRHNGILVNGKRVNIPSYQVRPGDQVQVAEKSRQQLRIKASAEAAEGRGFPEWIEVDIKALKGVYKARPERSELPSTINESLIVELYSK</sequence>
<dbReference type="NCBIfam" id="TIGR01017">
    <property type="entry name" value="rpsD_bact"/>
    <property type="match status" value="1"/>
</dbReference>
<dbReference type="Pfam" id="PF01479">
    <property type="entry name" value="S4"/>
    <property type="match status" value="1"/>
</dbReference>
<dbReference type="InterPro" id="IPR005709">
    <property type="entry name" value="Ribosomal_uS4_bac-type"/>
</dbReference>
<dbReference type="FunFam" id="3.10.290.10:FF:000001">
    <property type="entry name" value="30S ribosomal protein S4"/>
    <property type="match status" value="1"/>
</dbReference>
<dbReference type="SUPFAM" id="SSF55174">
    <property type="entry name" value="Alpha-L RNA-binding motif"/>
    <property type="match status" value="1"/>
</dbReference>
<evidence type="ECO:0000259" key="7">
    <source>
        <dbReference type="SMART" id="SM01390"/>
    </source>
</evidence>
<organism evidence="8">
    <name type="scientific">mine drainage metagenome</name>
    <dbReference type="NCBI Taxonomy" id="410659"/>
    <lineage>
        <taxon>unclassified sequences</taxon>
        <taxon>metagenomes</taxon>
        <taxon>ecological metagenomes</taxon>
    </lineage>
</organism>
<evidence type="ECO:0000256" key="5">
    <source>
        <dbReference type="ARBA" id="ARBA00023274"/>
    </source>
</evidence>
<dbReference type="CDD" id="cd00165">
    <property type="entry name" value="S4"/>
    <property type="match status" value="1"/>
</dbReference>
<dbReference type="HAMAP" id="MF_01306_B">
    <property type="entry name" value="Ribosomal_uS4_B"/>
    <property type="match status" value="1"/>
</dbReference>
<dbReference type="EMBL" id="UOYP01000342">
    <property type="protein sequence ID" value="VAY88794.1"/>
    <property type="molecule type" value="Genomic_DNA"/>
</dbReference>
<keyword evidence="3" id="KW-0694">RNA-binding</keyword>
<evidence type="ECO:0000256" key="1">
    <source>
        <dbReference type="ARBA" id="ARBA00007465"/>
    </source>
</evidence>
<feature type="domain" description="Small ribosomal subunit protein uS4 N-terminal" evidence="7">
    <location>
        <begin position="3"/>
        <end position="97"/>
    </location>
</feature>
<dbReference type="AlphaFoldDB" id="A0A3P3ZQ25"/>
<keyword evidence="2" id="KW-0699">rRNA-binding</keyword>
<dbReference type="Gene3D" id="1.10.1050.10">
    <property type="entry name" value="Ribosomal Protein S4 Delta 41, Chain A, domain 1"/>
    <property type="match status" value="1"/>
</dbReference>
<keyword evidence="5" id="KW-0687">Ribonucleoprotein</keyword>
<dbReference type="GO" id="GO:0003735">
    <property type="term" value="F:structural constituent of ribosome"/>
    <property type="evidence" value="ECO:0007669"/>
    <property type="project" value="InterPro"/>
</dbReference>
<reference evidence="8" key="1">
    <citation type="submission" date="2018-10" db="EMBL/GenBank/DDBJ databases">
        <authorList>
            <person name="Plewniak F."/>
        </authorList>
    </citation>
    <scope>NUCLEOTIDE SEQUENCE</scope>
</reference>
<dbReference type="InterPro" id="IPR001912">
    <property type="entry name" value="Ribosomal_uS4_N"/>
</dbReference>
<dbReference type="NCBIfam" id="NF003717">
    <property type="entry name" value="PRK05327.1"/>
    <property type="match status" value="1"/>
</dbReference>
<name>A0A3P3ZQ25_9ZZZZ</name>
<dbReference type="SMART" id="SM01390">
    <property type="entry name" value="Ribosomal_S4"/>
    <property type="match status" value="1"/>
</dbReference>
<evidence type="ECO:0000256" key="3">
    <source>
        <dbReference type="ARBA" id="ARBA00022884"/>
    </source>
</evidence>
<accession>A0A3P3ZQ25</accession>
<dbReference type="PANTHER" id="PTHR11831:SF4">
    <property type="entry name" value="SMALL RIBOSOMAL SUBUNIT PROTEIN US4M"/>
    <property type="match status" value="1"/>
</dbReference>
<dbReference type="InterPro" id="IPR036986">
    <property type="entry name" value="S4_RNA-bd_sf"/>
</dbReference>
<proteinExistence type="inferred from homology"/>
<comment type="similarity">
    <text evidence="1">Belongs to the universal ribosomal protein uS4 family.</text>
</comment>
<evidence type="ECO:0000313" key="8">
    <source>
        <dbReference type="EMBL" id="VAY88794.1"/>
    </source>
</evidence>
<dbReference type="GO" id="GO:0015935">
    <property type="term" value="C:small ribosomal subunit"/>
    <property type="evidence" value="ECO:0007669"/>
    <property type="project" value="InterPro"/>
</dbReference>
<dbReference type="GO" id="GO:0042274">
    <property type="term" value="P:ribosomal small subunit biogenesis"/>
    <property type="evidence" value="ECO:0007669"/>
    <property type="project" value="TreeGrafter"/>
</dbReference>
<dbReference type="InterPro" id="IPR002942">
    <property type="entry name" value="S4_RNA-bd"/>
</dbReference>
<evidence type="ECO:0000256" key="4">
    <source>
        <dbReference type="ARBA" id="ARBA00022980"/>
    </source>
</evidence>
<protein>
    <submittedName>
        <fullName evidence="8">30S ribosomal subunit protein S4</fullName>
    </submittedName>
</protein>
<dbReference type="GO" id="GO:0019843">
    <property type="term" value="F:rRNA binding"/>
    <property type="evidence" value="ECO:0007669"/>
    <property type="project" value="UniProtKB-KW"/>
</dbReference>
<dbReference type="InterPro" id="IPR022801">
    <property type="entry name" value="Ribosomal_uS4"/>
</dbReference>
<gene>
    <name evidence="8" type="primary">rpsD</name>
    <name evidence="8" type="ORF">CARN8_4060006</name>
</gene>
<dbReference type="GO" id="GO:0006412">
    <property type="term" value="P:translation"/>
    <property type="evidence" value="ECO:0007669"/>
    <property type="project" value="InterPro"/>
</dbReference>
<keyword evidence="4" id="KW-0689">Ribosomal protein</keyword>
<dbReference type="PANTHER" id="PTHR11831">
    <property type="entry name" value="30S 40S RIBOSOMAL PROTEIN"/>
    <property type="match status" value="1"/>
</dbReference>
<dbReference type="SMART" id="SM00363">
    <property type="entry name" value="S4"/>
    <property type="match status" value="1"/>
</dbReference>